<keyword evidence="1" id="KW-1133">Transmembrane helix</keyword>
<protein>
    <submittedName>
        <fullName evidence="2">Adenylate kinase</fullName>
    </submittedName>
</protein>
<evidence type="ECO:0000313" key="2">
    <source>
        <dbReference type="EMBL" id="KHD07029.1"/>
    </source>
</evidence>
<gene>
    <name evidence="2" type="ORF">PN36_20710</name>
</gene>
<keyword evidence="3" id="KW-1185">Reference proteome</keyword>
<dbReference type="EMBL" id="JSZA02000090">
    <property type="protein sequence ID" value="KHD07029.1"/>
    <property type="molecule type" value="Genomic_DNA"/>
</dbReference>
<dbReference type="SUPFAM" id="SSF52540">
    <property type="entry name" value="P-loop containing nucleoside triphosphate hydrolases"/>
    <property type="match status" value="1"/>
</dbReference>
<keyword evidence="1" id="KW-0812">Transmembrane</keyword>
<dbReference type="InterPro" id="IPR027417">
    <property type="entry name" value="P-loop_NTPase"/>
</dbReference>
<sequence>MERIVVIGTSCSGKTTFAREFAKILDIEHIELDALYWEPNWKVRDSEQFKSLVESRTNKARWIVDGNYSMVRDILWLRATTIIWLNYAFPIVLYRAIVRSFKRSMTKEVLFSGNQESFRRSFLSKESIILWVINTHSENRRRYSSLLSSASAKLIEFKTTNETKKFLKNLML</sequence>
<dbReference type="Proteomes" id="UP000030428">
    <property type="component" value="Unassembled WGS sequence"/>
</dbReference>
<name>A0A0A6PJ29_9GAMM</name>
<evidence type="ECO:0000256" key="1">
    <source>
        <dbReference type="SAM" id="Phobius"/>
    </source>
</evidence>
<dbReference type="InterPro" id="IPR052922">
    <property type="entry name" value="Cytidylate_Kinase-2"/>
</dbReference>
<keyword evidence="1" id="KW-0472">Membrane</keyword>
<keyword evidence="2" id="KW-0418">Kinase</keyword>
<dbReference type="PANTHER" id="PTHR37816">
    <property type="entry name" value="YALI0E33011P"/>
    <property type="match status" value="1"/>
</dbReference>
<dbReference type="GO" id="GO:0016301">
    <property type="term" value="F:kinase activity"/>
    <property type="evidence" value="ECO:0007669"/>
    <property type="project" value="UniProtKB-KW"/>
</dbReference>
<proteinExistence type="predicted"/>
<comment type="caution">
    <text evidence="2">The sequence shown here is derived from an EMBL/GenBank/DDBJ whole genome shotgun (WGS) entry which is preliminary data.</text>
</comment>
<dbReference type="Gene3D" id="3.40.50.300">
    <property type="entry name" value="P-loop containing nucleotide triphosphate hydrolases"/>
    <property type="match status" value="1"/>
</dbReference>
<dbReference type="AlphaFoldDB" id="A0A0A6PJ29"/>
<organism evidence="2 3">
    <name type="scientific">Candidatus Thiomargarita nelsonii</name>
    <dbReference type="NCBI Taxonomy" id="1003181"/>
    <lineage>
        <taxon>Bacteria</taxon>
        <taxon>Pseudomonadati</taxon>
        <taxon>Pseudomonadota</taxon>
        <taxon>Gammaproteobacteria</taxon>
        <taxon>Thiotrichales</taxon>
        <taxon>Thiotrichaceae</taxon>
        <taxon>Thiomargarita</taxon>
    </lineage>
</organism>
<keyword evidence="2" id="KW-0808">Transferase</keyword>
<dbReference type="PANTHER" id="PTHR37816:SF1">
    <property type="entry name" value="TOXIN"/>
    <property type="match status" value="1"/>
</dbReference>
<accession>A0A0A6PJ29</accession>
<reference evidence="2 3" key="1">
    <citation type="journal article" date="2016" name="Front. Microbiol.">
        <title>Single-Cell (Meta-)Genomics of a Dimorphic Candidatus Thiomargarita nelsonii Reveals Genomic Plasticity.</title>
        <authorList>
            <person name="Flood B.E."/>
            <person name="Fliss P."/>
            <person name="Jones D.S."/>
            <person name="Dick G.J."/>
            <person name="Jain S."/>
            <person name="Kaster A.K."/>
            <person name="Winkel M."/>
            <person name="Mussmann M."/>
            <person name="Bailey J."/>
        </authorList>
    </citation>
    <scope>NUCLEOTIDE SEQUENCE [LARGE SCALE GENOMIC DNA]</scope>
    <source>
        <strain evidence="2">Hydrate Ridge</strain>
    </source>
</reference>
<evidence type="ECO:0000313" key="3">
    <source>
        <dbReference type="Proteomes" id="UP000030428"/>
    </source>
</evidence>
<feature type="transmembrane region" description="Helical" evidence="1">
    <location>
        <begin position="75"/>
        <end position="97"/>
    </location>
</feature>